<dbReference type="Pfam" id="PF00109">
    <property type="entry name" value="ketoacyl-synt"/>
    <property type="match status" value="1"/>
</dbReference>
<dbReference type="Pfam" id="PF16197">
    <property type="entry name" value="KAsynt_C_assoc"/>
    <property type="match status" value="1"/>
</dbReference>
<keyword evidence="2" id="KW-0597">Phosphoprotein</keyword>
<dbReference type="Gene3D" id="3.40.47.10">
    <property type="match status" value="1"/>
</dbReference>
<dbReference type="VEuPathDB" id="FungiDB:EYZ11_006323"/>
<dbReference type="Pfam" id="PF00172">
    <property type="entry name" value="Zn_clus"/>
    <property type="match status" value="1"/>
</dbReference>
<dbReference type="InterPro" id="IPR001227">
    <property type="entry name" value="Ac_transferase_dom_sf"/>
</dbReference>
<dbReference type="SUPFAM" id="SSF57701">
    <property type="entry name" value="Zn2/Cys6 DNA-binding domain"/>
    <property type="match status" value="1"/>
</dbReference>
<dbReference type="GO" id="GO:0003677">
    <property type="term" value="F:DNA binding"/>
    <property type="evidence" value="ECO:0007669"/>
    <property type="project" value="UniProtKB-KW"/>
</dbReference>
<dbReference type="GO" id="GO:0009893">
    <property type="term" value="P:positive regulation of metabolic process"/>
    <property type="evidence" value="ECO:0007669"/>
    <property type="project" value="UniProtKB-ARBA"/>
</dbReference>
<keyword evidence="6" id="KW-0560">Oxidoreductase</keyword>
<dbReference type="InterPro" id="IPR002364">
    <property type="entry name" value="Quin_OxRdtase/zeta-crystal_CS"/>
</dbReference>
<dbReference type="InterPro" id="IPR016036">
    <property type="entry name" value="Malonyl_transacylase_ACP-bd"/>
</dbReference>
<dbReference type="GO" id="GO:1901336">
    <property type="term" value="P:lactone biosynthetic process"/>
    <property type="evidence" value="ECO:0007669"/>
    <property type="project" value="UniProtKB-ARBA"/>
</dbReference>
<dbReference type="RefSeq" id="XP_033424447.1">
    <property type="nucleotide sequence ID" value="XM_033573895.1"/>
</dbReference>
<dbReference type="GO" id="GO:0006351">
    <property type="term" value="P:DNA-templated transcription"/>
    <property type="evidence" value="ECO:0007669"/>
    <property type="project" value="InterPro"/>
</dbReference>
<dbReference type="InterPro" id="IPR013968">
    <property type="entry name" value="PKS_KR"/>
</dbReference>
<keyword evidence="5" id="KW-0521">NADP</keyword>
<dbReference type="GeneID" id="54332000"/>
<dbReference type="Proteomes" id="UP000324241">
    <property type="component" value="Unassembled WGS sequence"/>
</dbReference>
<dbReference type="PANTHER" id="PTHR43775:SF50">
    <property type="entry name" value="HIGHLY REDUCING POLYKETIDE SYNTHASE SRDA"/>
    <property type="match status" value="1"/>
</dbReference>
<dbReference type="CDD" id="cd00067">
    <property type="entry name" value="GAL4"/>
    <property type="match status" value="1"/>
</dbReference>
<comment type="caution">
    <text evidence="19">The sequence shown here is derived from an EMBL/GenBank/DDBJ whole genome shotgun (WGS) entry which is preliminary data.</text>
</comment>
<dbReference type="InterPro" id="IPR001138">
    <property type="entry name" value="Zn2Cys6_DnaBD"/>
</dbReference>
<evidence type="ECO:0000256" key="1">
    <source>
        <dbReference type="ARBA" id="ARBA00022450"/>
    </source>
</evidence>
<dbReference type="Pfam" id="PF02801">
    <property type="entry name" value="Ketoacyl-synt_C"/>
    <property type="match status" value="1"/>
</dbReference>
<dbReference type="GO" id="GO:0006633">
    <property type="term" value="P:fatty acid biosynthetic process"/>
    <property type="evidence" value="ECO:0007669"/>
    <property type="project" value="InterPro"/>
</dbReference>
<dbReference type="Pfam" id="PF00698">
    <property type="entry name" value="Acyl_transf_1"/>
    <property type="match status" value="1"/>
</dbReference>
<dbReference type="InterPro" id="IPR016035">
    <property type="entry name" value="Acyl_Trfase/lysoPLipase"/>
</dbReference>
<dbReference type="VEuPathDB" id="FungiDB:EYZ11_007410"/>
<dbReference type="Pfam" id="PF04082">
    <property type="entry name" value="Fungal_trans"/>
    <property type="match status" value="1"/>
</dbReference>
<evidence type="ECO:0000256" key="7">
    <source>
        <dbReference type="ARBA" id="ARBA00023015"/>
    </source>
</evidence>
<dbReference type="PANTHER" id="PTHR43775">
    <property type="entry name" value="FATTY ACID SYNTHASE"/>
    <property type="match status" value="1"/>
</dbReference>
<dbReference type="InterPro" id="IPR014030">
    <property type="entry name" value="Ketoacyl_synth_N"/>
</dbReference>
<dbReference type="InterPro" id="IPR049551">
    <property type="entry name" value="PKS_DH_C"/>
</dbReference>
<gene>
    <name evidence="19" type="ORF">ATNIH1004_009298</name>
</gene>
<dbReference type="InterPro" id="IPR018201">
    <property type="entry name" value="Ketoacyl_synth_AS"/>
</dbReference>
<keyword evidence="11" id="KW-0511">Multifunctional enzyme</keyword>
<dbReference type="PROSITE" id="PS50048">
    <property type="entry name" value="ZN2_CY6_FUNGAL_2"/>
    <property type="match status" value="1"/>
</dbReference>
<sequence>MGPLKKARPSAEPIAIIGMACRLPGEVRSIPDLLELLMAKRSGQCAVPRERFNADAFYHPKGGERPGCMNMKAGYFIQEDVRHFDNSFFGISNIEATFMDPQQRKLLEVVYECFETAGKTLENVAGANIGVYCGNFATDYEVMQCKHPEYFHRYSATGKGLTILANRISYTFDLRGPSVVIDTACSSTLYSLHAACVALDAGECDAAIVTGTNLIQSVEQHLSTMKAGVLSPTSTCHSFDASADGYGRAEGVGAIYLTKLSRALEHNDPVRSVICGSAVNCDGKTNGITHPSVDAQEAVIRKAYKKAGVESFDETTYVECHGTGTPVGDPIEVEALARVFQRSSGNPLYIGSVKSNLGHSEAASGLSSIFKATLALENGQIPATIGIKNVNPKIRASEWGIQIVEDNLPWPKAKNGTSPKRASVNSFGYGGANAHAILESAAHYIPQNYGSRPDSLVLSSIRSAFLVPLSANDPSALEAMANNLYSLNLAGVYAVDLAYTLGERRTKFTRRGYFLVSQSTMAEDLKPENFKSTCHGGISTKFPLGFIFTGQGAQWAQMGKELIGEFPVFRETIESLDTVLQQLPHPPSFTLLEVLLAPEEMSEINQVGKSQPVCTAIQVALVQLLQEWGVKPTGVVGHSSGEIAAAYAAGFLSAAEAICIAYYRGYVIEKYMNSLSGGMLAVAFSRSAAETEIESLRFTGSIMVACVNSPESVTISGDALAIDEMYKYCQAKGVFASKLRTDGRAYHSHHMAAIGREYDKLLHEGISSISKTEQSPPHQAKWVSSLTGKEINGYISASYWRQNVESPVRFNEALEVLVKDTEMNLVEIGPHSALQTPVKQTMRYLGRGETDYRYFSVLSRKTNSVRSLLTVIGELFMYGHEIDFGIVNYVGSPQTRNQTRRTQDPPSLALRDMRILKALVMTSGSQGPEIELLTSMRPKIISSTNISETWFELEISTIYDNVFTVHATGLVGLDGESSWPVQTIFPQHIDIEPRPTQNWYNKLGRAGMTFGPSFQSLLKVQNAKYGNMSYSSATIKHFPSREDGHSRPSEYIFHPVIIDALFQAAVNAVTDSSAEFSGKVPVSISSARFRVPGPDMVVSEPVVHAAAESFGFGSVRAQCELCSSVCLVQTTDVRFVPYLGASQKDNIVDRQPMLRAVWKPDISRYIGYEPVMIGGALLPTLRNHHGDVKSQADDAAAIVELLIHKNPRLQILDLRVMDVDQTKTLLKTLQINTSYPRCQSYEQGYISAAGEVYSRPLEGANECTESVKWTVQRMRKYDLVILSSSGTCTEDFTKHISHSTALLKLSGIVLATASSSAEFTLPREFAITKIGSGARCTVIGKHLPILDISRKRGEIILVGCDDEDQFTSDLQQTLSEHFRTSIPRISPDDLTMDSIKPGSTVITTLELHRAVLSILCEESMSRVKVMTNNARNLIWITGGPQLTGSRPELSLVQGLSRALSLEHPGLRFFVFSTEYPRIQPRVSIRNIVTVVEDALGAKNPDTELLERDGVVYINRLVPDNSMNTIFQKIQCKEPYIDTLSTVGPAKLTIKVPGQFDTLCLEPVAAFQAELPANYVEINVKSVGLNAKTIYGFAGKVEVKDPTSASECAGVISKVGSGVSALAPGDRVLAMAHCQVSTVERVPEWSCVKLLDREDYHAVSTMPTVFGTAIYGLLDKANLQEGETVLIHSAAGGVGIAAIQIARLRGAEIFATVGTPNKKSFLVKEFGLKPQNIFSSRDLSFVPGILEATGNRGVDVVLNSLTGDLLHESWRLCAKFGRFVEIGKHDLSDAGKLDMQVFLRCATFTAFDLTELFGPENPESRLTEPRSVPAICSLNRGPKLLNSMLRRIMDLYRTGQIRPIEPLEVFDISEAAQAFRHFSLNSRIGKVALSLEESNSLVRILPLPYACSLNPHKSYLMVGCLGGLGRSLSTWMFHRGCRKFIFLGRSGLEKKAAADLVQDLKSKGASVEVIQGDVSKYEDVERCIQAAEAPLGGIILAAMGLDASLWTTMSSDSWHSAVRPKVMGAWNLHNAVKNKETELEFFLMTSSISGILGAATESNYCAANCFLDSFARYRRSLGLPATSIALGMVSEIGYLHENPDVERLLLHKGIQPISEVELLQIVDIALSHVGSAFDCCDPYMSSHIITGLEPFTFRKLRANGFTVNSLTAQDPRASLIEAAFDWKEGPSNKVAGLRSGSVASLWNNCGKKPINEAIVDLIKSRLSGLLLQPVEQIDESLPLARFGLDSMLGSELRTWVYETFEVDISYFSLLSNTMTLNKLGKKLQEESPAAREYEGFIPPTSNTVLGLAVSMFNRHRAAARDQRSRAVIACEYCRQKKLKCSNDRPACQQCRARGRDCTYVENLKLPRPSKARISRLEEENKRLRDSLTRFEQQMSSQQVGDTQRPTMLVSPLQQLLPVPTPESWTGSRARKEGVARPPYNVNDIPSNSQFTGKVDTITQSHGPTSAVANEITSNLDMKYRALPQHVEEPEVQNALFANSARLRQLERIHLGSSQYDFDGVNPEIAMHLLSLYWDRQLDVGAVVYRPVFMRDMACNGPYFSKLLLNAIYFTASKSYANEEVFDDRSNPLTAGRRFRRRITELIGDHINTSEIATVQALLLFSYSLFNWCDEKSLSWLYSGMAFNMITDLVIDKFLSLYQGRCIRLRDADTTLPLRILDEYEEYETLNMSSYASLKGVSDSPAYNISILKSYCSLSTIMSGILDTLYAERSTTKNPATLFEASSSLYRQLQSWLKALPPILKTPLSEIPSNIVSPHILALGYV</sequence>
<keyword evidence="3" id="KW-0808">Transferase</keyword>
<dbReference type="SUPFAM" id="SSF55048">
    <property type="entry name" value="Probable ACP-binding domain of malonyl-CoA ACP transacylase"/>
    <property type="match status" value="1"/>
</dbReference>
<dbReference type="Pfam" id="PF13602">
    <property type="entry name" value="ADH_zinc_N_2"/>
    <property type="match status" value="1"/>
</dbReference>
<reference evidence="19 20" key="1">
    <citation type="submission" date="2019-08" db="EMBL/GenBank/DDBJ databases">
        <title>The genome sequence of a newly discovered highly antifungal drug resistant Aspergillus species, Aspergillus tanneri NIH 1004.</title>
        <authorList>
            <person name="Mounaud S."/>
            <person name="Singh I."/>
            <person name="Joardar V."/>
            <person name="Pakala S."/>
            <person name="Pakala S."/>
            <person name="Venepally P."/>
            <person name="Chung J.K."/>
            <person name="Losada L."/>
            <person name="Nierman W.C."/>
        </authorList>
    </citation>
    <scope>NUCLEOTIDE SEQUENCE [LARGE SCALE GENOMIC DNA]</scope>
    <source>
        <strain evidence="19 20">NIH1004</strain>
    </source>
</reference>
<evidence type="ECO:0000256" key="4">
    <source>
        <dbReference type="ARBA" id="ARBA00022723"/>
    </source>
</evidence>
<dbReference type="GO" id="GO:0008270">
    <property type="term" value="F:zinc ion binding"/>
    <property type="evidence" value="ECO:0007669"/>
    <property type="project" value="InterPro"/>
</dbReference>
<dbReference type="SUPFAM" id="SSF53901">
    <property type="entry name" value="Thiolase-like"/>
    <property type="match status" value="1"/>
</dbReference>
<dbReference type="CDD" id="cd12148">
    <property type="entry name" value="fungal_TF_MHR"/>
    <property type="match status" value="1"/>
</dbReference>
<dbReference type="PROSITE" id="PS01162">
    <property type="entry name" value="QOR_ZETA_CRYSTAL"/>
    <property type="match status" value="1"/>
</dbReference>
<dbReference type="Pfam" id="PF14765">
    <property type="entry name" value="PS-DH"/>
    <property type="match status" value="1"/>
</dbReference>
<dbReference type="SMART" id="SM00827">
    <property type="entry name" value="PKS_AT"/>
    <property type="match status" value="1"/>
</dbReference>
<evidence type="ECO:0000256" key="9">
    <source>
        <dbReference type="ARBA" id="ARBA00023163"/>
    </source>
</evidence>
<evidence type="ECO:0000259" key="16">
    <source>
        <dbReference type="PROSITE" id="PS50075"/>
    </source>
</evidence>
<name>A0A5M9MH30_9EURO</name>
<proteinExistence type="predicted"/>
<evidence type="ECO:0000313" key="19">
    <source>
        <dbReference type="EMBL" id="KAA8645086.1"/>
    </source>
</evidence>
<dbReference type="SUPFAM" id="SSF51735">
    <property type="entry name" value="NAD(P)-binding Rossmann-fold domains"/>
    <property type="match status" value="2"/>
</dbReference>
<dbReference type="InterPro" id="IPR007219">
    <property type="entry name" value="XnlR_reg_dom"/>
</dbReference>
<evidence type="ECO:0000313" key="20">
    <source>
        <dbReference type="Proteomes" id="UP000324241"/>
    </source>
</evidence>
<evidence type="ECO:0000256" key="12">
    <source>
        <dbReference type="ARBA" id="ARBA00023315"/>
    </source>
</evidence>
<protein>
    <submittedName>
        <fullName evidence="19">Type I Polyketide synthases (Type I PKS)</fullName>
    </submittedName>
</protein>
<feature type="region of interest" description="N-terminal hotdog fold" evidence="13">
    <location>
        <begin position="831"/>
        <end position="978"/>
    </location>
</feature>
<dbReference type="GO" id="GO:0044550">
    <property type="term" value="P:secondary metabolite biosynthetic process"/>
    <property type="evidence" value="ECO:0007669"/>
    <property type="project" value="TreeGrafter"/>
</dbReference>
<dbReference type="InterPro" id="IPR057326">
    <property type="entry name" value="KR_dom"/>
</dbReference>
<dbReference type="PROSITE" id="PS50075">
    <property type="entry name" value="CARRIER"/>
    <property type="match status" value="1"/>
</dbReference>
<dbReference type="Gene3D" id="3.40.366.10">
    <property type="entry name" value="Malonyl-Coenzyme A Acyl Carrier Protein, domain 2"/>
    <property type="match status" value="1"/>
</dbReference>
<feature type="domain" description="Zn(2)-C6 fungal-type" evidence="15">
    <location>
        <begin position="2328"/>
        <end position="2358"/>
    </location>
</feature>
<dbReference type="InterPro" id="IPR042104">
    <property type="entry name" value="PKS_dehydratase_sf"/>
</dbReference>
<evidence type="ECO:0000259" key="18">
    <source>
        <dbReference type="PROSITE" id="PS52019"/>
    </source>
</evidence>
<evidence type="ECO:0000256" key="3">
    <source>
        <dbReference type="ARBA" id="ARBA00022679"/>
    </source>
</evidence>
<organism evidence="19 20">
    <name type="scientific">Aspergillus tanneri</name>
    <dbReference type="NCBI Taxonomy" id="1220188"/>
    <lineage>
        <taxon>Eukaryota</taxon>
        <taxon>Fungi</taxon>
        <taxon>Dikarya</taxon>
        <taxon>Ascomycota</taxon>
        <taxon>Pezizomycotina</taxon>
        <taxon>Eurotiomycetes</taxon>
        <taxon>Eurotiomycetidae</taxon>
        <taxon>Eurotiales</taxon>
        <taxon>Aspergillaceae</taxon>
        <taxon>Aspergillus</taxon>
        <taxon>Aspergillus subgen. Circumdati</taxon>
    </lineage>
</organism>
<keyword evidence="9" id="KW-0804">Transcription</keyword>
<keyword evidence="8" id="KW-0238">DNA-binding</keyword>
<dbReference type="GO" id="GO:0004315">
    <property type="term" value="F:3-oxoacyl-[acyl-carrier-protein] synthase activity"/>
    <property type="evidence" value="ECO:0007669"/>
    <property type="project" value="InterPro"/>
</dbReference>
<dbReference type="FunFam" id="3.40.50.720:FF:000209">
    <property type="entry name" value="Polyketide synthase Pks12"/>
    <property type="match status" value="1"/>
</dbReference>
<evidence type="ECO:0000256" key="5">
    <source>
        <dbReference type="ARBA" id="ARBA00022857"/>
    </source>
</evidence>
<dbReference type="InterPro" id="IPR014043">
    <property type="entry name" value="Acyl_transferase_dom"/>
</dbReference>
<dbReference type="PROSITE" id="PS52004">
    <property type="entry name" value="KS3_2"/>
    <property type="match status" value="1"/>
</dbReference>
<feature type="domain" description="Carrier" evidence="16">
    <location>
        <begin position="2208"/>
        <end position="2286"/>
    </location>
</feature>
<feature type="active site" description="Proton donor; for dehydratase activity" evidence="13">
    <location>
        <position position="1059"/>
    </location>
</feature>
<evidence type="ECO:0000259" key="17">
    <source>
        <dbReference type="PROSITE" id="PS52004"/>
    </source>
</evidence>
<keyword evidence="10" id="KW-0539">Nucleus</keyword>
<dbReference type="SMART" id="SM00829">
    <property type="entry name" value="PKS_ER"/>
    <property type="match status" value="1"/>
</dbReference>
<evidence type="ECO:0000256" key="8">
    <source>
        <dbReference type="ARBA" id="ARBA00023125"/>
    </source>
</evidence>
<keyword evidence="1" id="KW-0596">Phosphopantetheine</keyword>
<dbReference type="Pfam" id="PF08659">
    <property type="entry name" value="KR"/>
    <property type="match status" value="1"/>
</dbReference>
<evidence type="ECO:0000256" key="11">
    <source>
        <dbReference type="ARBA" id="ARBA00023268"/>
    </source>
</evidence>
<evidence type="ECO:0000259" key="15">
    <source>
        <dbReference type="PROSITE" id="PS50048"/>
    </source>
</evidence>
<dbReference type="Gene3D" id="3.40.50.720">
    <property type="entry name" value="NAD(P)-binding Rossmann-like Domain"/>
    <property type="match status" value="2"/>
</dbReference>
<feature type="active site" description="Proton acceptor; for dehydratase activity" evidence="13">
    <location>
        <position position="880"/>
    </location>
</feature>
<dbReference type="InterPro" id="IPR032821">
    <property type="entry name" value="PKS_assoc"/>
</dbReference>
<keyword evidence="4" id="KW-0479">Metal-binding</keyword>
<feature type="domain" description="Ketosynthase family 3 (KS3)" evidence="17">
    <location>
        <begin position="11"/>
        <end position="440"/>
    </location>
</feature>
<dbReference type="PROSITE" id="PS52019">
    <property type="entry name" value="PKS_MFAS_DH"/>
    <property type="match status" value="1"/>
</dbReference>
<dbReference type="PROSITE" id="PS00463">
    <property type="entry name" value="ZN2_CY6_FUNGAL_1"/>
    <property type="match status" value="1"/>
</dbReference>
<dbReference type="GO" id="GO:0000981">
    <property type="term" value="F:DNA-binding transcription factor activity, RNA polymerase II-specific"/>
    <property type="evidence" value="ECO:0007669"/>
    <property type="project" value="InterPro"/>
</dbReference>
<dbReference type="Pfam" id="PF08240">
    <property type="entry name" value="ADH_N"/>
    <property type="match status" value="1"/>
</dbReference>
<dbReference type="SMART" id="SM00822">
    <property type="entry name" value="PKS_KR"/>
    <property type="match status" value="1"/>
</dbReference>
<dbReference type="InterPro" id="IPR036736">
    <property type="entry name" value="ACP-like_sf"/>
</dbReference>
<keyword evidence="7" id="KW-0805">Transcription regulation</keyword>
<evidence type="ECO:0000256" key="14">
    <source>
        <dbReference type="SAM" id="MobiDB-lite"/>
    </source>
</evidence>
<evidence type="ECO:0000256" key="13">
    <source>
        <dbReference type="PROSITE-ProRule" id="PRU01363"/>
    </source>
</evidence>
<dbReference type="Gene3D" id="3.10.129.110">
    <property type="entry name" value="Polyketide synthase dehydratase"/>
    <property type="match status" value="1"/>
</dbReference>
<feature type="region of interest" description="C-terminal hotdog fold" evidence="13">
    <location>
        <begin position="991"/>
        <end position="1144"/>
    </location>
</feature>
<dbReference type="Gene3D" id="1.10.1200.10">
    <property type="entry name" value="ACP-like"/>
    <property type="match status" value="1"/>
</dbReference>
<dbReference type="InterPro" id="IPR020843">
    <property type="entry name" value="ER"/>
</dbReference>
<dbReference type="SUPFAM" id="SSF47336">
    <property type="entry name" value="ACP-like"/>
    <property type="match status" value="1"/>
</dbReference>
<dbReference type="SUPFAM" id="SSF50129">
    <property type="entry name" value="GroES-like"/>
    <property type="match status" value="1"/>
</dbReference>
<accession>A0A5M9MH30</accession>
<dbReference type="SMART" id="SM00066">
    <property type="entry name" value="GAL4"/>
    <property type="match status" value="1"/>
</dbReference>
<keyword evidence="12" id="KW-0012">Acyltransferase</keyword>
<dbReference type="EMBL" id="QUQM01000006">
    <property type="protein sequence ID" value="KAA8645086.1"/>
    <property type="molecule type" value="Genomic_DNA"/>
</dbReference>
<dbReference type="InterPro" id="IPR050091">
    <property type="entry name" value="PKS_NRPS_Biosynth_Enz"/>
</dbReference>
<dbReference type="Gene3D" id="4.10.240.10">
    <property type="entry name" value="Zn(2)-C6 fungal-type DNA-binding domain"/>
    <property type="match status" value="1"/>
</dbReference>
<dbReference type="InterPro" id="IPR036864">
    <property type="entry name" value="Zn2-C6_fun-type_DNA-bd_sf"/>
</dbReference>
<dbReference type="Gene3D" id="3.90.180.10">
    <property type="entry name" value="Medium-chain alcohol dehydrogenases, catalytic domain"/>
    <property type="match status" value="1"/>
</dbReference>
<dbReference type="InterPro" id="IPR049900">
    <property type="entry name" value="PKS_mFAS_DH"/>
</dbReference>
<dbReference type="VEuPathDB" id="FungiDB:EYZ11_007418"/>
<feature type="domain" description="PKS/mFAS DH" evidence="18">
    <location>
        <begin position="831"/>
        <end position="1144"/>
    </location>
</feature>
<dbReference type="InterPro" id="IPR016039">
    <property type="entry name" value="Thiolase-like"/>
</dbReference>
<dbReference type="SUPFAM" id="SSF52151">
    <property type="entry name" value="FabD/lysophospholipase-like"/>
    <property type="match status" value="1"/>
</dbReference>
<dbReference type="SMART" id="SM00825">
    <property type="entry name" value="PKS_KS"/>
    <property type="match status" value="1"/>
</dbReference>
<dbReference type="OrthoDB" id="329835at2759"/>
<feature type="region of interest" description="Disordered" evidence="14">
    <location>
        <begin position="2416"/>
        <end position="2446"/>
    </location>
</feature>
<dbReference type="InterPro" id="IPR009081">
    <property type="entry name" value="PP-bd_ACP"/>
</dbReference>
<dbReference type="CDD" id="cd05195">
    <property type="entry name" value="enoyl_red"/>
    <property type="match status" value="1"/>
</dbReference>
<evidence type="ECO:0000256" key="6">
    <source>
        <dbReference type="ARBA" id="ARBA00023002"/>
    </source>
</evidence>
<dbReference type="InterPro" id="IPR011032">
    <property type="entry name" value="GroES-like_sf"/>
</dbReference>
<dbReference type="PROSITE" id="PS00606">
    <property type="entry name" value="KS3_1"/>
    <property type="match status" value="1"/>
</dbReference>
<evidence type="ECO:0000256" key="10">
    <source>
        <dbReference type="ARBA" id="ARBA00023242"/>
    </source>
</evidence>
<dbReference type="InterPro" id="IPR014031">
    <property type="entry name" value="Ketoacyl_synth_C"/>
</dbReference>
<evidence type="ECO:0000256" key="2">
    <source>
        <dbReference type="ARBA" id="ARBA00022553"/>
    </source>
</evidence>
<dbReference type="InterPro" id="IPR020841">
    <property type="entry name" value="PKS_Beta-ketoAc_synthase_dom"/>
</dbReference>
<dbReference type="GO" id="GO:0004312">
    <property type="term" value="F:fatty acid synthase activity"/>
    <property type="evidence" value="ECO:0007669"/>
    <property type="project" value="TreeGrafter"/>
</dbReference>
<dbReference type="CDD" id="cd00833">
    <property type="entry name" value="PKS"/>
    <property type="match status" value="1"/>
</dbReference>
<dbReference type="GO" id="GO:0016491">
    <property type="term" value="F:oxidoreductase activity"/>
    <property type="evidence" value="ECO:0007669"/>
    <property type="project" value="UniProtKB-KW"/>
</dbReference>
<dbReference type="InterPro" id="IPR013154">
    <property type="entry name" value="ADH-like_N"/>
</dbReference>
<dbReference type="InterPro" id="IPR036291">
    <property type="entry name" value="NAD(P)-bd_dom_sf"/>
</dbReference>